<keyword evidence="1" id="KW-0732">Signal</keyword>
<dbReference type="AlphaFoldDB" id="A0A3M5FQ99"/>
<evidence type="ECO:0000313" key="3">
    <source>
        <dbReference type="Proteomes" id="UP000270499"/>
    </source>
</evidence>
<accession>A0A3M5FQ99</accession>
<proteinExistence type="predicted"/>
<feature type="signal peptide" evidence="1">
    <location>
        <begin position="1"/>
        <end position="25"/>
    </location>
</feature>
<sequence>MGEKKMSKPFMLQAALFLAVMLASACSVQRVDEAAARAEATAESDSRYAAIQHNKQQELRDTVIFRDKPGVSTQPVVARRGIPSKCYCEVAYRPAGSVGIAEIAEYR</sequence>
<organism evidence="2 3">
    <name type="scientific">Pseudomonas savastanoi</name>
    <name type="common">Pseudomonas syringae pv. savastanoi</name>
    <dbReference type="NCBI Taxonomy" id="29438"/>
    <lineage>
        <taxon>Bacteria</taxon>
        <taxon>Pseudomonadati</taxon>
        <taxon>Pseudomonadota</taxon>
        <taxon>Gammaproteobacteria</taxon>
        <taxon>Pseudomonadales</taxon>
        <taxon>Pseudomonadaceae</taxon>
        <taxon>Pseudomonas</taxon>
    </lineage>
</organism>
<evidence type="ECO:0000313" key="2">
    <source>
        <dbReference type="EMBL" id="RMS76131.1"/>
    </source>
</evidence>
<protein>
    <submittedName>
        <fullName evidence="2">Type II and III secretion system protein</fullName>
    </submittedName>
</protein>
<feature type="chain" id="PRO_5018203364" evidence="1">
    <location>
        <begin position="26"/>
        <end position="107"/>
    </location>
</feature>
<comment type="caution">
    <text evidence="2">The sequence shown here is derived from an EMBL/GenBank/DDBJ whole genome shotgun (WGS) entry which is preliminary data.</text>
</comment>
<name>A0A3M5FQ99_PSESS</name>
<dbReference type="PROSITE" id="PS51257">
    <property type="entry name" value="PROKAR_LIPOPROTEIN"/>
    <property type="match status" value="1"/>
</dbReference>
<reference evidence="2 3" key="1">
    <citation type="submission" date="2018-08" db="EMBL/GenBank/DDBJ databases">
        <title>Recombination of ecologically and evolutionarily significant loci maintains genetic cohesion in the Pseudomonas syringae species complex.</title>
        <authorList>
            <person name="Dillon M."/>
            <person name="Thakur S."/>
            <person name="Almeida R.N.D."/>
            <person name="Weir B.S."/>
            <person name="Guttman D.S."/>
        </authorList>
    </citation>
    <scope>NUCLEOTIDE SEQUENCE [LARGE SCALE GENOMIC DNA]</scope>
    <source>
        <strain evidence="2 3">ICMP 9421</strain>
    </source>
</reference>
<dbReference type="Proteomes" id="UP000270499">
    <property type="component" value="Unassembled WGS sequence"/>
</dbReference>
<dbReference type="EMBL" id="RBSW01000290">
    <property type="protein sequence ID" value="RMS76131.1"/>
    <property type="molecule type" value="Genomic_DNA"/>
</dbReference>
<evidence type="ECO:0000256" key="1">
    <source>
        <dbReference type="SAM" id="SignalP"/>
    </source>
</evidence>
<gene>
    <name evidence="2" type="ORF">ALP59_04932</name>
</gene>